<reference evidence="1 2" key="1">
    <citation type="submission" date="2018-09" db="EMBL/GenBank/DDBJ databases">
        <title>Genome Sequence of Paenibacillus lautus Strain E7593-69, Azo Dye-Degrading Bacteria, Isolated from Commercial Tattoo Inks.</title>
        <authorList>
            <person name="Nho S.W."/>
            <person name="Kim S.-J."/>
            <person name="Kweon O."/>
            <person name="Cerniglia C.E."/>
        </authorList>
    </citation>
    <scope>NUCLEOTIDE SEQUENCE [LARGE SCALE GENOMIC DNA]</scope>
    <source>
        <strain evidence="1 2">E7593-69</strain>
        <plasmid evidence="1 2">pAZOPL1</plasmid>
    </source>
</reference>
<evidence type="ECO:0000313" key="2">
    <source>
        <dbReference type="Proteomes" id="UP000266552"/>
    </source>
</evidence>
<dbReference type="RefSeq" id="WP_119851378.1">
    <property type="nucleotide sequence ID" value="NZ_CP032413.1"/>
</dbReference>
<proteinExistence type="predicted"/>
<organism evidence="1 2">
    <name type="scientific">Paenibacillus lautus</name>
    <name type="common">Bacillus lautus</name>
    <dbReference type="NCBI Taxonomy" id="1401"/>
    <lineage>
        <taxon>Bacteria</taxon>
        <taxon>Bacillati</taxon>
        <taxon>Bacillota</taxon>
        <taxon>Bacilli</taxon>
        <taxon>Bacillales</taxon>
        <taxon>Paenibacillaceae</taxon>
        <taxon>Paenibacillus</taxon>
    </lineage>
</organism>
<geneLocation type="plasmid" evidence="1 2">
    <name>pAZOPL1</name>
</geneLocation>
<dbReference type="AlphaFoldDB" id="A0A385U018"/>
<keyword evidence="1" id="KW-0614">Plasmid</keyword>
<name>A0A385U018_PAELA</name>
<evidence type="ECO:0000313" key="1">
    <source>
        <dbReference type="EMBL" id="AYB48017.1"/>
    </source>
</evidence>
<protein>
    <submittedName>
        <fullName evidence="1">Uncharacterized protein</fullName>
    </submittedName>
</protein>
<gene>
    <name evidence="1" type="ORF">D5F53_32330</name>
</gene>
<keyword evidence="2" id="KW-1185">Reference proteome</keyword>
<accession>A0A385U018</accession>
<dbReference type="EMBL" id="CP032413">
    <property type="protein sequence ID" value="AYB48017.1"/>
    <property type="molecule type" value="Genomic_DNA"/>
</dbReference>
<dbReference type="KEGG" id="plw:D5F53_32330"/>
<dbReference type="Proteomes" id="UP000266552">
    <property type="component" value="Plasmid pAZOPL1"/>
</dbReference>
<sequence>MKGLYYHPSRIKHNGAPVLIDAGKHGAITLFVRLIEQMVPEVMEELKNEVLEAYARADHWYAMQSNLSPQEGPSEWNIVKESSYVNFPAYNNLKEKLIKWSNKYHLNGIEDFYLTLALWSIGNYYEECNEVSRKQRVKEIQEYARIFGVSVEECRSMAIYKNSWPYEECISLSESLYFEDEPDDIELSKSIGKGEQIFNSFFSRVFPFTFTPEILSDIGKRSPNILTYESLRLFDETRSDLLGKANTRDYSEFEVLTKPWEGGIGWDPRIETWKEFEEKMDKQYEQYKTLYRERSSQFLRERGYVKDKEKRKLEHFKWLVDYQIKGWSIREIADYYSGLNNEIINEDTVFHGVRNTASLVLIHLRSSKNS</sequence>